<keyword evidence="2" id="KW-1133">Transmembrane helix</keyword>
<name>A0A843W8I0_COLES</name>
<feature type="transmembrane region" description="Helical" evidence="2">
    <location>
        <begin position="43"/>
        <end position="60"/>
    </location>
</feature>
<keyword evidence="2" id="KW-0472">Membrane</keyword>
<evidence type="ECO:0000313" key="3">
    <source>
        <dbReference type="EMBL" id="MQM05759.1"/>
    </source>
</evidence>
<evidence type="ECO:0000256" key="1">
    <source>
        <dbReference type="SAM" id="MobiDB-lite"/>
    </source>
</evidence>
<accession>A0A843W8I0</accession>
<dbReference type="EMBL" id="NMUH01003470">
    <property type="protein sequence ID" value="MQM05759.1"/>
    <property type="molecule type" value="Genomic_DNA"/>
</dbReference>
<dbReference type="AlphaFoldDB" id="A0A843W8I0"/>
<feature type="compositionally biased region" description="Polar residues" evidence="1">
    <location>
        <begin position="16"/>
        <end position="30"/>
    </location>
</feature>
<gene>
    <name evidence="3" type="ORF">Taro_038565</name>
</gene>
<feature type="region of interest" description="Disordered" evidence="1">
    <location>
        <begin position="1"/>
        <end position="33"/>
    </location>
</feature>
<keyword evidence="4" id="KW-1185">Reference proteome</keyword>
<keyword evidence="2" id="KW-0812">Transmembrane</keyword>
<organism evidence="3 4">
    <name type="scientific">Colocasia esculenta</name>
    <name type="common">Wild taro</name>
    <name type="synonym">Arum esculentum</name>
    <dbReference type="NCBI Taxonomy" id="4460"/>
    <lineage>
        <taxon>Eukaryota</taxon>
        <taxon>Viridiplantae</taxon>
        <taxon>Streptophyta</taxon>
        <taxon>Embryophyta</taxon>
        <taxon>Tracheophyta</taxon>
        <taxon>Spermatophyta</taxon>
        <taxon>Magnoliopsida</taxon>
        <taxon>Liliopsida</taxon>
        <taxon>Araceae</taxon>
        <taxon>Aroideae</taxon>
        <taxon>Colocasieae</taxon>
        <taxon>Colocasia</taxon>
    </lineage>
</organism>
<reference evidence="3" key="1">
    <citation type="submission" date="2017-07" db="EMBL/GenBank/DDBJ databases">
        <title>Taro Niue Genome Assembly and Annotation.</title>
        <authorList>
            <person name="Atibalentja N."/>
            <person name="Keating K."/>
            <person name="Fields C.J."/>
        </authorList>
    </citation>
    <scope>NUCLEOTIDE SEQUENCE</scope>
    <source>
        <strain evidence="3">Niue_2</strain>
        <tissue evidence="3">Leaf</tissue>
    </source>
</reference>
<protein>
    <submittedName>
        <fullName evidence="3">Uncharacterized protein</fullName>
    </submittedName>
</protein>
<evidence type="ECO:0000256" key="2">
    <source>
        <dbReference type="SAM" id="Phobius"/>
    </source>
</evidence>
<dbReference type="Proteomes" id="UP000652761">
    <property type="component" value="Unassembled WGS sequence"/>
</dbReference>
<proteinExistence type="predicted"/>
<feature type="compositionally biased region" description="Basic residues" evidence="1">
    <location>
        <begin position="1"/>
        <end position="13"/>
    </location>
</feature>
<comment type="caution">
    <text evidence="3">The sequence shown here is derived from an EMBL/GenBank/DDBJ whole genome shotgun (WGS) entry which is preliminary data.</text>
</comment>
<evidence type="ECO:0000313" key="4">
    <source>
        <dbReference type="Proteomes" id="UP000652761"/>
    </source>
</evidence>
<sequence length="174" mass="18824">MESRKGGRVKQGKRSALSSTECTQRSSENLIPSGKPGLAKKPLLLLLLLLGALAVAYLEVGTPPMPIKALTDVPSVAQVVVPLMTADLAVPQAPWIDQVLALHALVLERLAPDPAFVQVAAQLAGIDLLKAVVLELVLQVLVLEALKPEQILLAVERKMMKFLEVPRKFFARKQ</sequence>